<reference evidence="2 3" key="1">
    <citation type="journal article" date="2018" name="Biotechnol. Biofuels">
        <title>Integrative visual omics of the white-rot fungus Polyporus brumalis exposes the biotechnological potential of its oxidative enzymes for delignifying raw plant biomass.</title>
        <authorList>
            <person name="Miyauchi S."/>
            <person name="Rancon A."/>
            <person name="Drula E."/>
            <person name="Hage H."/>
            <person name="Chaduli D."/>
            <person name="Favel A."/>
            <person name="Grisel S."/>
            <person name="Henrissat B."/>
            <person name="Herpoel-Gimbert I."/>
            <person name="Ruiz-Duenas F.J."/>
            <person name="Chevret D."/>
            <person name="Hainaut M."/>
            <person name="Lin J."/>
            <person name="Wang M."/>
            <person name="Pangilinan J."/>
            <person name="Lipzen A."/>
            <person name="Lesage-Meessen L."/>
            <person name="Navarro D."/>
            <person name="Riley R."/>
            <person name="Grigoriev I.V."/>
            <person name="Zhou S."/>
            <person name="Raouche S."/>
            <person name="Rosso M.N."/>
        </authorList>
    </citation>
    <scope>NUCLEOTIDE SEQUENCE [LARGE SCALE GENOMIC DNA]</scope>
    <source>
        <strain evidence="2 3">BRFM 1820</strain>
    </source>
</reference>
<feature type="region of interest" description="Disordered" evidence="1">
    <location>
        <begin position="89"/>
        <end position="124"/>
    </location>
</feature>
<keyword evidence="3" id="KW-1185">Reference proteome</keyword>
<accession>A0A371D682</accession>
<protein>
    <submittedName>
        <fullName evidence="2">Uncharacterized protein</fullName>
    </submittedName>
</protein>
<sequence length="124" mass="13614">MTMPCMTPCTVWFGPSTRAGGLCRCGFEPPFSTTSLPRLPPLLPRLSDSSAYPDQLRANSVAYGSSDKLPAAAVRESSTYLHYRCRQHIPPQSVRRNGLAERPQDGQVSGHPDEKLMKGTGRPR</sequence>
<organism evidence="2 3">
    <name type="scientific">Lentinus brumalis</name>
    <dbReference type="NCBI Taxonomy" id="2498619"/>
    <lineage>
        <taxon>Eukaryota</taxon>
        <taxon>Fungi</taxon>
        <taxon>Dikarya</taxon>
        <taxon>Basidiomycota</taxon>
        <taxon>Agaricomycotina</taxon>
        <taxon>Agaricomycetes</taxon>
        <taxon>Polyporales</taxon>
        <taxon>Polyporaceae</taxon>
        <taxon>Lentinus</taxon>
    </lineage>
</organism>
<name>A0A371D682_9APHY</name>
<evidence type="ECO:0000313" key="3">
    <source>
        <dbReference type="Proteomes" id="UP000256964"/>
    </source>
</evidence>
<proteinExistence type="predicted"/>
<gene>
    <name evidence="2" type="ORF">OH76DRAFT_695292</name>
</gene>
<dbReference type="AlphaFoldDB" id="A0A371D682"/>
<dbReference type="EMBL" id="KZ857414">
    <property type="protein sequence ID" value="RDX48045.1"/>
    <property type="molecule type" value="Genomic_DNA"/>
</dbReference>
<evidence type="ECO:0000313" key="2">
    <source>
        <dbReference type="EMBL" id="RDX48045.1"/>
    </source>
</evidence>
<dbReference type="Proteomes" id="UP000256964">
    <property type="component" value="Unassembled WGS sequence"/>
</dbReference>
<evidence type="ECO:0000256" key="1">
    <source>
        <dbReference type="SAM" id="MobiDB-lite"/>
    </source>
</evidence>